<dbReference type="PANTHER" id="PTHR21366:SF22">
    <property type="entry name" value="VOC DOMAIN-CONTAINING PROTEIN"/>
    <property type="match status" value="1"/>
</dbReference>
<dbReference type="GO" id="GO:0016829">
    <property type="term" value="F:lyase activity"/>
    <property type="evidence" value="ECO:0007669"/>
    <property type="project" value="UniProtKB-KW"/>
</dbReference>
<evidence type="ECO:0000313" key="2">
    <source>
        <dbReference type="EMBL" id="MPY67842.1"/>
    </source>
</evidence>
<dbReference type="Pfam" id="PF00903">
    <property type="entry name" value="Glyoxalase"/>
    <property type="match status" value="1"/>
</dbReference>
<reference evidence="2 3" key="1">
    <citation type="submission" date="2019-10" db="EMBL/GenBank/DDBJ databases">
        <title>Deinococcus sp. isolated from soil.</title>
        <authorList>
            <person name="Li Y."/>
            <person name="Wang J."/>
        </authorList>
    </citation>
    <scope>NUCLEOTIDE SEQUENCE [LARGE SCALE GENOMIC DNA]</scope>
    <source>
        <strain evidence="2 3">SDU3-2</strain>
    </source>
</reference>
<keyword evidence="3" id="KW-1185">Reference proteome</keyword>
<name>A0A7X1TSX8_9DEIO</name>
<organism evidence="2 3">
    <name type="scientific">Deinococcus terrestris</name>
    <dbReference type="NCBI Taxonomy" id="2651870"/>
    <lineage>
        <taxon>Bacteria</taxon>
        <taxon>Thermotogati</taxon>
        <taxon>Deinococcota</taxon>
        <taxon>Deinococci</taxon>
        <taxon>Deinococcales</taxon>
        <taxon>Deinococcaceae</taxon>
        <taxon>Deinococcus</taxon>
    </lineage>
</organism>
<dbReference type="InterPro" id="IPR050383">
    <property type="entry name" value="GlyoxalaseI/FosfomycinResist"/>
</dbReference>
<dbReference type="PROSITE" id="PS51819">
    <property type="entry name" value="VOC"/>
    <property type="match status" value="1"/>
</dbReference>
<dbReference type="InterPro" id="IPR029068">
    <property type="entry name" value="Glyas_Bleomycin-R_OHBP_Dase"/>
</dbReference>
<dbReference type="RefSeq" id="WP_152872160.1">
    <property type="nucleotide sequence ID" value="NZ_WBSL01000010.1"/>
</dbReference>
<proteinExistence type="predicted"/>
<dbReference type="InterPro" id="IPR004360">
    <property type="entry name" value="Glyas_Fos-R_dOase_dom"/>
</dbReference>
<evidence type="ECO:0000259" key="1">
    <source>
        <dbReference type="PROSITE" id="PS51819"/>
    </source>
</evidence>
<keyword evidence="2" id="KW-0456">Lyase</keyword>
<dbReference type="Gene3D" id="3.10.180.10">
    <property type="entry name" value="2,3-Dihydroxybiphenyl 1,2-Dioxygenase, domain 1"/>
    <property type="match status" value="1"/>
</dbReference>
<dbReference type="EMBL" id="WBSL01000010">
    <property type="protein sequence ID" value="MPY67842.1"/>
    <property type="molecule type" value="Genomic_DNA"/>
</dbReference>
<dbReference type="AlphaFoldDB" id="A0A7X1TSX8"/>
<evidence type="ECO:0000313" key="3">
    <source>
        <dbReference type="Proteomes" id="UP000484842"/>
    </source>
</evidence>
<accession>A0A7X1TSX8</accession>
<protein>
    <submittedName>
        <fullName evidence="2">Lactoylglutathione lyase</fullName>
    </submittedName>
</protein>
<dbReference type="SUPFAM" id="SSF54593">
    <property type="entry name" value="Glyoxalase/Bleomycin resistance protein/Dihydroxybiphenyl dioxygenase"/>
    <property type="match status" value="1"/>
</dbReference>
<comment type="caution">
    <text evidence="2">The sequence shown here is derived from an EMBL/GenBank/DDBJ whole genome shotgun (WGS) entry which is preliminary data.</text>
</comment>
<dbReference type="PANTHER" id="PTHR21366">
    <property type="entry name" value="GLYOXALASE FAMILY PROTEIN"/>
    <property type="match status" value="1"/>
</dbReference>
<feature type="domain" description="VOC" evidence="1">
    <location>
        <begin position="2"/>
        <end position="121"/>
    </location>
</feature>
<gene>
    <name evidence="2" type="ORF">F8S09_14325</name>
</gene>
<sequence>MRALETCLYVDDLDRAETFYSEVLGLSLFGKVAGRHLFYRLDGSMLLIFHPEASAQPGDVPPHAGKPGGHACLAIPGEETDGWQARLEGHGLRVTRYAWGNRGESLYFHDPAGNVLELAPASIWGLTLET</sequence>
<dbReference type="InterPro" id="IPR037523">
    <property type="entry name" value="VOC_core"/>
</dbReference>
<dbReference type="Proteomes" id="UP000484842">
    <property type="component" value="Unassembled WGS sequence"/>
</dbReference>